<evidence type="ECO:0000259" key="9">
    <source>
        <dbReference type="PROSITE" id="PS50262"/>
    </source>
</evidence>
<keyword evidence="2 8" id="KW-0812">Transmembrane</keyword>
<dbReference type="GO" id="GO:0016020">
    <property type="term" value="C:membrane"/>
    <property type="evidence" value="ECO:0007669"/>
    <property type="project" value="UniProtKB-SubCell"/>
</dbReference>
<evidence type="ECO:0000256" key="4">
    <source>
        <dbReference type="ARBA" id="ARBA00023040"/>
    </source>
</evidence>
<dbReference type="InterPro" id="IPR000276">
    <property type="entry name" value="GPCR_Rhodpsn"/>
</dbReference>
<dbReference type="GO" id="GO:0004930">
    <property type="term" value="F:G protein-coupled receptor activity"/>
    <property type="evidence" value="ECO:0007669"/>
    <property type="project" value="UniProtKB-KW"/>
</dbReference>
<accession>A0A6P8IPG2</accession>
<dbReference type="Proteomes" id="UP000515163">
    <property type="component" value="Unplaced"/>
</dbReference>
<evidence type="ECO:0000256" key="8">
    <source>
        <dbReference type="SAM" id="Phobius"/>
    </source>
</evidence>
<keyword evidence="7" id="KW-0807">Transducer</keyword>
<comment type="subcellular location">
    <subcellularLocation>
        <location evidence="1">Membrane</location>
        <topology evidence="1">Multi-pass membrane protein</topology>
    </subcellularLocation>
</comment>
<evidence type="ECO:0000256" key="5">
    <source>
        <dbReference type="ARBA" id="ARBA00023136"/>
    </source>
</evidence>
<evidence type="ECO:0000256" key="2">
    <source>
        <dbReference type="ARBA" id="ARBA00022692"/>
    </source>
</evidence>
<dbReference type="InterPro" id="IPR017452">
    <property type="entry name" value="GPCR_Rhodpsn_7TM"/>
</dbReference>
<dbReference type="InterPro" id="IPR050125">
    <property type="entry name" value="GPCR_opsins"/>
</dbReference>
<evidence type="ECO:0000313" key="11">
    <source>
        <dbReference type="RefSeq" id="XP_031568747.1"/>
    </source>
</evidence>
<organism evidence="10 11">
    <name type="scientific">Actinia tenebrosa</name>
    <name type="common">Australian red waratah sea anemone</name>
    <dbReference type="NCBI Taxonomy" id="6105"/>
    <lineage>
        <taxon>Eukaryota</taxon>
        <taxon>Metazoa</taxon>
        <taxon>Cnidaria</taxon>
        <taxon>Anthozoa</taxon>
        <taxon>Hexacorallia</taxon>
        <taxon>Actiniaria</taxon>
        <taxon>Actiniidae</taxon>
        <taxon>Actinia</taxon>
    </lineage>
</organism>
<evidence type="ECO:0000256" key="3">
    <source>
        <dbReference type="ARBA" id="ARBA00022989"/>
    </source>
</evidence>
<sequence length="327" mass="36783">MPDPEHVKKLAYQLAHRTKPQVYIETGVLVVLALTALIGNSCVLYVFYKSPRLRNVTNYYLITLAISDIVFALTVMPLSVANSTHGRDVVGHSVGQVSGFICLSLIYGSLQTTSLIAVNRFFCVVKPLVYRKYFKPKPAILMIVGSWILSVSFVAVVYFGGLGTFLFYPGRFVYFLASHNVIAIRVFTALSHITFIIYPMLMTAICYWKVYQIVKRHETSVSTSMNNGDSQNYPSLSREEIHVTKSVLALVCGFVVCWIPCSTTLHIAVYISIPRYAEMIITYTAFASSALNPFVFNIFNKPFRKEFFRIFSVKKTKVGSSSQHDLP</sequence>
<dbReference type="PRINTS" id="PR00237">
    <property type="entry name" value="GPCRRHODOPSN"/>
</dbReference>
<name>A0A6P8IPG2_ACTTE</name>
<dbReference type="OrthoDB" id="10044919at2759"/>
<feature type="transmembrane region" description="Helical" evidence="8">
    <location>
        <begin position="182"/>
        <end position="208"/>
    </location>
</feature>
<dbReference type="SMART" id="SM01381">
    <property type="entry name" value="7TM_GPCR_Srsx"/>
    <property type="match status" value="1"/>
</dbReference>
<dbReference type="AlphaFoldDB" id="A0A6P8IPG2"/>
<evidence type="ECO:0000256" key="1">
    <source>
        <dbReference type="ARBA" id="ARBA00004141"/>
    </source>
</evidence>
<dbReference type="PROSITE" id="PS50262">
    <property type="entry name" value="G_PROTEIN_RECEP_F1_2"/>
    <property type="match status" value="1"/>
</dbReference>
<feature type="domain" description="G-protein coupled receptors family 1 profile" evidence="9">
    <location>
        <begin position="39"/>
        <end position="296"/>
    </location>
</feature>
<evidence type="ECO:0000256" key="6">
    <source>
        <dbReference type="ARBA" id="ARBA00023170"/>
    </source>
</evidence>
<dbReference type="RefSeq" id="XP_031568747.1">
    <property type="nucleotide sequence ID" value="XM_031712887.1"/>
</dbReference>
<feature type="transmembrane region" description="Helical" evidence="8">
    <location>
        <begin position="98"/>
        <end position="118"/>
    </location>
</feature>
<dbReference type="CDD" id="cd00637">
    <property type="entry name" value="7tm_classA_rhodopsin-like"/>
    <property type="match status" value="1"/>
</dbReference>
<dbReference type="InParanoid" id="A0A6P8IPG2"/>
<dbReference type="FunCoup" id="A0A6P8IPG2">
    <property type="interactions" value="941"/>
</dbReference>
<reference evidence="11" key="1">
    <citation type="submission" date="2025-08" db="UniProtKB">
        <authorList>
            <consortium name="RefSeq"/>
        </authorList>
    </citation>
    <scope>IDENTIFICATION</scope>
    <source>
        <tissue evidence="11">Tentacle</tissue>
    </source>
</reference>
<evidence type="ECO:0000313" key="10">
    <source>
        <dbReference type="Proteomes" id="UP000515163"/>
    </source>
</evidence>
<feature type="transmembrane region" description="Helical" evidence="8">
    <location>
        <begin position="279"/>
        <end position="299"/>
    </location>
</feature>
<dbReference type="PANTHER" id="PTHR24240">
    <property type="entry name" value="OPSIN"/>
    <property type="match status" value="1"/>
</dbReference>
<feature type="transmembrane region" description="Helical" evidence="8">
    <location>
        <begin position="247"/>
        <end position="273"/>
    </location>
</feature>
<dbReference type="Gene3D" id="1.20.1070.10">
    <property type="entry name" value="Rhodopsin 7-helix transmembrane proteins"/>
    <property type="match status" value="1"/>
</dbReference>
<keyword evidence="3 8" id="KW-1133">Transmembrane helix</keyword>
<dbReference type="SUPFAM" id="SSF81321">
    <property type="entry name" value="Family A G protein-coupled receptor-like"/>
    <property type="match status" value="1"/>
</dbReference>
<dbReference type="Pfam" id="PF00001">
    <property type="entry name" value="7tm_1"/>
    <property type="match status" value="1"/>
</dbReference>
<keyword evidence="6" id="KW-0675">Receptor</keyword>
<keyword evidence="10" id="KW-1185">Reference proteome</keyword>
<feature type="transmembrane region" description="Helical" evidence="8">
    <location>
        <begin position="139"/>
        <end position="162"/>
    </location>
</feature>
<dbReference type="KEGG" id="aten:116303356"/>
<evidence type="ECO:0000256" key="7">
    <source>
        <dbReference type="ARBA" id="ARBA00023224"/>
    </source>
</evidence>
<proteinExistence type="predicted"/>
<dbReference type="GeneID" id="116303356"/>
<feature type="transmembrane region" description="Helical" evidence="8">
    <location>
        <begin position="59"/>
        <end position="78"/>
    </location>
</feature>
<feature type="transmembrane region" description="Helical" evidence="8">
    <location>
        <begin position="27"/>
        <end position="47"/>
    </location>
</feature>
<keyword evidence="4" id="KW-0297">G-protein coupled receptor</keyword>
<gene>
    <name evidence="11" type="primary">LOC116303356</name>
</gene>
<protein>
    <submittedName>
        <fullName evidence="11">Rhodopsin, GQ-coupled-like</fullName>
    </submittedName>
</protein>
<keyword evidence="5 8" id="KW-0472">Membrane</keyword>